<dbReference type="InterPro" id="IPR009057">
    <property type="entry name" value="Homeodomain-like_sf"/>
</dbReference>
<dbReference type="OrthoDB" id="9790413at2"/>
<reference evidence="5" key="1">
    <citation type="journal article" date="2017" name="Genome Announc.">
        <title>Complete Genome Sequence of Mycobacterium stephanolepidis.</title>
        <authorList>
            <person name="Fukano H."/>
            <person name="Yoshida M."/>
            <person name="Katayama Y."/>
            <person name="Omatsu T."/>
            <person name="Mizutani T."/>
            <person name="Kurata O."/>
            <person name="Wada S."/>
            <person name="Hoshino Y."/>
        </authorList>
    </citation>
    <scope>NUCLEOTIDE SEQUENCE [LARGE SCALE GENOMIC DNA]</scope>
    <source>
        <strain evidence="5">NJB0901</strain>
    </source>
</reference>
<evidence type="ECO:0000256" key="2">
    <source>
        <dbReference type="PROSITE-ProRule" id="PRU00335"/>
    </source>
</evidence>
<keyword evidence="1 2" id="KW-0238">DNA-binding</keyword>
<evidence type="ECO:0000256" key="1">
    <source>
        <dbReference type="ARBA" id="ARBA00023125"/>
    </source>
</evidence>
<evidence type="ECO:0000259" key="3">
    <source>
        <dbReference type="PROSITE" id="PS50977"/>
    </source>
</evidence>
<dbReference type="InterPro" id="IPR050109">
    <property type="entry name" value="HTH-type_TetR-like_transc_reg"/>
</dbReference>
<dbReference type="SUPFAM" id="SSF46689">
    <property type="entry name" value="Homeodomain-like"/>
    <property type="match status" value="1"/>
</dbReference>
<dbReference type="PANTHER" id="PTHR30055:SF226">
    <property type="entry name" value="HTH-TYPE TRANSCRIPTIONAL REGULATOR PKSA"/>
    <property type="match status" value="1"/>
</dbReference>
<dbReference type="GO" id="GO:0003700">
    <property type="term" value="F:DNA-binding transcription factor activity"/>
    <property type="evidence" value="ECO:0007669"/>
    <property type="project" value="TreeGrafter"/>
</dbReference>
<dbReference type="Proteomes" id="UP000217954">
    <property type="component" value="Chromosome"/>
</dbReference>
<keyword evidence="5" id="KW-1185">Reference proteome</keyword>
<dbReference type="InterPro" id="IPR001647">
    <property type="entry name" value="HTH_TetR"/>
</dbReference>
<evidence type="ECO:0000313" key="5">
    <source>
        <dbReference type="Proteomes" id="UP000217954"/>
    </source>
</evidence>
<proteinExistence type="predicted"/>
<dbReference type="PROSITE" id="PS50977">
    <property type="entry name" value="HTH_TETR_2"/>
    <property type="match status" value="1"/>
</dbReference>
<dbReference type="KEGG" id="mste:MSTE_04965"/>
<protein>
    <submittedName>
        <fullName evidence="4">Putative transcriptional regulator, TetR family protein</fullName>
    </submittedName>
</protein>
<gene>
    <name evidence="4" type="ORF">MSTE_04965</name>
</gene>
<sequence length="214" mass="23854">MTASAGLWGGRTAAERRAERRTRLVAAAQEIWAEQGWAAVTMRGVCSRTSLNDRYFYDDFADRDDLLAVVWDGMRDELIARISDIVGENPDRPPLDTLRKTIALVVERVSTDPGWAEIMFVRHIGSAVLEQRRTDLLHQATAVLMTAAEPYLVRNVDRIGFRIDTLVGIGGFSELINAWRSGLIDVSATELIDHGTRIGTTLAAHHLAADWRSR</sequence>
<organism evidence="4 5">
    <name type="scientific">[Mycobacterium] stephanolepidis</name>
    <dbReference type="NCBI Taxonomy" id="1520670"/>
    <lineage>
        <taxon>Bacteria</taxon>
        <taxon>Bacillati</taxon>
        <taxon>Actinomycetota</taxon>
        <taxon>Actinomycetes</taxon>
        <taxon>Mycobacteriales</taxon>
        <taxon>Mycobacteriaceae</taxon>
        <taxon>Mycobacteroides</taxon>
    </lineage>
</organism>
<dbReference type="AlphaFoldDB" id="A0A1Z4F4U7"/>
<name>A0A1Z4F4U7_9MYCO</name>
<feature type="domain" description="HTH tetR-type" evidence="3">
    <location>
        <begin position="18"/>
        <end position="78"/>
    </location>
</feature>
<dbReference type="PANTHER" id="PTHR30055">
    <property type="entry name" value="HTH-TYPE TRANSCRIPTIONAL REGULATOR RUTR"/>
    <property type="match status" value="1"/>
</dbReference>
<feature type="DNA-binding region" description="H-T-H motif" evidence="2">
    <location>
        <begin position="41"/>
        <end position="60"/>
    </location>
</feature>
<dbReference type="GO" id="GO:0000976">
    <property type="term" value="F:transcription cis-regulatory region binding"/>
    <property type="evidence" value="ECO:0007669"/>
    <property type="project" value="TreeGrafter"/>
</dbReference>
<evidence type="ECO:0000313" key="4">
    <source>
        <dbReference type="EMBL" id="BAY00257.1"/>
    </source>
</evidence>
<dbReference type="Pfam" id="PF00440">
    <property type="entry name" value="TetR_N"/>
    <property type="match status" value="1"/>
</dbReference>
<dbReference type="RefSeq" id="WP_096505128.1">
    <property type="nucleotide sequence ID" value="NZ_AP018165.1"/>
</dbReference>
<dbReference type="EMBL" id="AP018165">
    <property type="protein sequence ID" value="BAY00257.1"/>
    <property type="molecule type" value="Genomic_DNA"/>
</dbReference>
<accession>A0A1Z4F4U7</accession>
<reference evidence="4 5" key="2">
    <citation type="journal article" date="2017" name="Int. J. Syst. Evol. Microbiol.">
        <title>Mycobacterium stephanolepidis sp. nov., a rapidly growing species related to Mycobacterium chelonae, isolated from marine teleost fish, Stephanolepis cirrhifer.</title>
        <authorList>
            <person name="Fukano H."/>
            <person name="Wada S."/>
            <person name="Kurata O."/>
            <person name="Katayama K."/>
            <person name="Fujiwara N."/>
            <person name="Hoshino Y."/>
        </authorList>
    </citation>
    <scope>NUCLEOTIDE SEQUENCE [LARGE SCALE GENOMIC DNA]</scope>
    <source>
        <strain evidence="4 5">NJB0901</strain>
    </source>
</reference>
<dbReference type="Gene3D" id="1.10.357.10">
    <property type="entry name" value="Tetracycline Repressor, domain 2"/>
    <property type="match status" value="1"/>
</dbReference>